<gene>
    <name evidence="3" type="primary">aldB_1</name>
    <name evidence="3" type="ORF">NCTC12965_05252</name>
</gene>
<organism evidence="3">
    <name type="scientific">Serratia fonticola</name>
    <dbReference type="NCBI Taxonomy" id="47917"/>
    <lineage>
        <taxon>Bacteria</taxon>
        <taxon>Pseudomonadati</taxon>
        <taxon>Pseudomonadota</taxon>
        <taxon>Gammaproteobacteria</taxon>
        <taxon>Enterobacterales</taxon>
        <taxon>Yersiniaceae</taxon>
        <taxon>Serratia</taxon>
    </lineage>
</organism>
<name>A0A4U9VF39_SERFO</name>
<dbReference type="EMBL" id="CABEEZ010000114">
    <property type="protein sequence ID" value="VTR45546.1"/>
    <property type="molecule type" value="Genomic_DNA"/>
</dbReference>
<accession>A0A4U9VF39</accession>
<dbReference type="Pfam" id="PF00171">
    <property type="entry name" value="Aldedh"/>
    <property type="match status" value="1"/>
</dbReference>
<dbReference type="GO" id="GO:0016491">
    <property type="term" value="F:oxidoreductase activity"/>
    <property type="evidence" value="ECO:0007669"/>
    <property type="project" value="UniProtKB-KW"/>
</dbReference>
<sequence>MANTTTANHLTPENTGFPLKLKKRYDNFIGGAWVAPVQGEYYTNLTPITGQTLCEVASSSSQDIELALDAAHDAKGAWGKMSVAGARQPA</sequence>
<proteinExistence type="predicted"/>
<protein>
    <submittedName>
        <fullName evidence="3">Aldehyde dehydrogenase B</fullName>
        <ecNumber evidence="3">1.2.1.-</ecNumber>
    </submittedName>
</protein>
<dbReference type="Gene3D" id="3.40.605.10">
    <property type="entry name" value="Aldehyde Dehydrogenase, Chain A, domain 1"/>
    <property type="match status" value="1"/>
</dbReference>
<dbReference type="InterPro" id="IPR015590">
    <property type="entry name" value="Aldehyde_DH_dom"/>
</dbReference>
<evidence type="ECO:0000259" key="2">
    <source>
        <dbReference type="Pfam" id="PF00171"/>
    </source>
</evidence>
<dbReference type="PANTHER" id="PTHR43111:SF1">
    <property type="entry name" value="ALDEHYDE DEHYDROGENASE B-RELATED"/>
    <property type="match status" value="1"/>
</dbReference>
<dbReference type="PANTHER" id="PTHR43111">
    <property type="entry name" value="ALDEHYDE DEHYDROGENASE B-RELATED"/>
    <property type="match status" value="1"/>
</dbReference>
<evidence type="ECO:0000256" key="1">
    <source>
        <dbReference type="ARBA" id="ARBA00023002"/>
    </source>
</evidence>
<dbReference type="AlphaFoldDB" id="A0A4U9VF39"/>
<keyword evidence="1 3" id="KW-0560">Oxidoreductase</keyword>
<dbReference type="EC" id="1.2.1.-" evidence="3"/>
<dbReference type="SUPFAM" id="SSF53720">
    <property type="entry name" value="ALDH-like"/>
    <property type="match status" value="1"/>
</dbReference>
<evidence type="ECO:0000313" key="3">
    <source>
        <dbReference type="EMBL" id="VTR45546.1"/>
    </source>
</evidence>
<feature type="domain" description="Aldehyde dehydrogenase" evidence="2">
    <location>
        <begin position="33"/>
        <end position="84"/>
    </location>
</feature>
<reference evidence="3" key="1">
    <citation type="submission" date="2019-05" db="EMBL/GenBank/DDBJ databases">
        <authorList>
            <consortium name="Pathogen Informatics"/>
        </authorList>
    </citation>
    <scope>NUCLEOTIDE SEQUENCE [LARGE SCALE GENOMIC DNA]</scope>
    <source>
        <strain evidence="3">NCTC12965</strain>
    </source>
</reference>
<dbReference type="InterPro" id="IPR016161">
    <property type="entry name" value="Ald_DH/histidinol_DH"/>
</dbReference>
<dbReference type="InterPro" id="IPR016162">
    <property type="entry name" value="Ald_DH_N"/>
</dbReference>